<name>A0A1J5SGL1_9ZZZZ</name>
<feature type="domain" description="Alpha-L-rhamnosidase C-terminal" evidence="7">
    <location>
        <begin position="800"/>
        <end position="870"/>
    </location>
</feature>
<organism evidence="8">
    <name type="scientific">mine drainage metagenome</name>
    <dbReference type="NCBI Taxonomy" id="410659"/>
    <lineage>
        <taxon>unclassified sequences</taxon>
        <taxon>metagenomes</taxon>
        <taxon>ecological metagenomes</taxon>
    </lineage>
</organism>
<dbReference type="InterPro" id="IPR008902">
    <property type="entry name" value="Rhamnosid_concanavalin"/>
</dbReference>
<dbReference type="GO" id="GO:0005975">
    <property type="term" value="P:carbohydrate metabolic process"/>
    <property type="evidence" value="ECO:0007669"/>
    <property type="project" value="InterPro"/>
</dbReference>
<dbReference type="InterPro" id="IPR035396">
    <property type="entry name" value="Bac_rhamnosid6H"/>
</dbReference>
<protein>
    <recommendedName>
        <fullName evidence="2">alpha-L-rhamnosidase</fullName>
        <ecNumber evidence="2">3.2.1.40</ecNumber>
    </recommendedName>
</protein>
<dbReference type="AlphaFoldDB" id="A0A1J5SGL1"/>
<feature type="domain" description="Alpha-L-rhamnosidase concanavalin-like" evidence="4">
    <location>
        <begin position="353"/>
        <end position="456"/>
    </location>
</feature>
<feature type="domain" description="Alpha-L-rhamnosidase six-hairpin glycosidase" evidence="6">
    <location>
        <begin position="465"/>
        <end position="795"/>
    </location>
</feature>
<dbReference type="PANTHER" id="PTHR33307">
    <property type="entry name" value="ALPHA-RHAMNOSIDASE (EUROFUNG)"/>
    <property type="match status" value="1"/>
</dbReference>
<dbReference type="Pfam" id="PF17389">
    <property type="entry name" value="Bac_rhamnosid6H"/>
    <property type="match status" value="1"/>
</dbReference>
<proteinExistence type="predicted"/>
<dbReference type="SUPFAM" id="SSF48208">
    <property type="entry name" value="Six-hairpin glycosidases"/>
    <property type="match status" value="1"/>
</dbReference>
<dbReference type="Pfam" id="PF17390">
    <property type="entry name" value="Bac_rhamnosid_C"/>
    <property type="match status" value="1"/>
</dbReference>
<dbReference type="PANTHER" id="PTHR33307:SF11">
    <property type="entry name" value="ALPHA-L-RHAMNOSIDASE"/>
    <property type="match status" value="1"/>
</dbReference>
<evidence type="ECO:0000256" key="2">
    <source>
        <dbReference type="ARBA" id="ARBA00012652"/>
    </source>
</evidence>
<dbReference type="Gene3D" id="1.50.10.10">
    <property type="match status" value="1"/>
</dbReference>
<keyword evidence="3" id="KW-0378">Hydrolase</keyword>
<dbReference type="Gene3D" id="2.60.120.260">
    <property type="entry name" value="Galactose-binding domain-like"/>
    <property type="match status" value="2"/>
</dbReference>
<comment type="caution">
    <text evidence="8">The sequence shown here is derived from an EMBL/GenBank/DDBJ whole genome shotgun (WGS) entry which is preliminary data.</text>
</comment>
<accession>A0A1J5SGL1</accession>
<dbReference type="InterPro" id="IPR035398">
    <property type="entry name" value="Bac_rhamnosid_C"/>
</dbReference>
<evidence type="ECO:0000256" key="1">
    <source>
        <dbReference type="ARBA" id="ARBA00001445"/>
    </source>
</evidence>
<dbReference type="Pfam" id="PF05592">
    <property type="entry name" value="Bac_rhamnosid"/>
    <property type="match status" value="1"/>
</dbReference>
<evidence type="ECO:0000259" key="6">
    <source>
        <dbReference type="Pfam" id="PF17389"/>
    </source>
</evidence>
<dbReference type="InterPro" id="IPR012341">
    <property type="entry name" value="6hp_glycosidase-like_sf"/>
</dbReference>
<evidence type="ECO:0000259" key="4">
    <source>
        <dbReference type="Pfam" id="PF05592"/>
    </source>
</evidence>
<dbReference type="PIRSF" id="PIRSF010631">
    <property type="entry name" value="A-rhamnsds"/>
    <property type="match status" value="1"/>
</dbReference>
<dbReference type="Gene3D" id="2.60.420.10">
    <property type="entry name" value="Maltose phosphorylase, domain 3"/>
    <property type="match status" value="1"/>
</dbReference>
<dbReference type="InterPro" id="IPR013737">
    <property type="entry name" value="Bac_rhamnosid_N"/>
</dbReference>
<dbReference type="InterPro" id="IPR016007">
    <property type="entry name" value="Alpha_rhamnosid"/>
</dbReference>
<evidence type="ECO:0000256" key="3">
    <source>
        <dbReference type="ARBA" id="ARBA00022801"/>
    </source>
</evidence>
<evidence type="ECO:0000313" key="8">
    <source>
        <dbReference type="EMBL" id="OIR07514.1"/>
    </source>
</evidence>
<gene>
    <name evidence="8" type="ORF">GALL_104730</name>
</gene>
<dbReference type="Pfam" id="PF25788">
    <property type="entry name" value="Ig_Rha78A_N"/>
    <property type="match status" value="1"/>
</dbReference>
<feature type="domain" description="Bacterial alpha-L-rhamnosidase N-terminal" evidence="5">
    <location>
        <begin position="170"/>
        <end position="339"/>
    </location>
</feature>
<evidence type="ECO:0000259" key="5">
    <source>
        <dbReference type="Pfam" id="PF08531"/>
    </source>
</evidence>
<dbReference type="GO" id="GO:0030596">
    <property type="term" value="F:alpha-L-rhamnosidase activity"/>
    <property type="evidence" value="ECO:0007669"/>
    <property type="project" value="UniProtKB-EC"/>
</dbReference>
<evidence type="ECO:0000259" key="7">
    <source>
        <dbReference type="Pfam" id="PF17390"/>
    </source>
</evidence>
<comment type="catalytic activity">
    <reaction evidence="1">
        <text>Hydrolysis of terminal non-reducing alpha-L-rhamnose residues in alpha-L-rhamnosides.</text>
        <dbReference type="EC" id="3.2.1.40"/>
    </reaction>
</comment>
<dbReference type="InterPro" id="IPR008928">
    <property type="entry name" value="6-hairpin_glycosidase_sf"/>
</dbReference>
<reference evidence="8" key="1">
    <citation type="submission" date="2016-10" db="EMBL/GenBank/DDBJ databases">
        <title>Sequence of Gallionella enrichment culture.</title>
        <authorList>
            <person name="Poehlein A."/>
            <person name="Muehling M."/>
            <person name="Daniel R."/>
        </authorList>
    </citation>
    <scope>NUCLEOTIDE SEQUENCE</scope>
</reference>
<dbReference type="EMBL" id="MLJW01000037">
    <property type="protein sequence ID" value="OIR07514.1"/>
    <property type="molecule type" value="Genomic_DNA"/>
</dbReference>
<sequence length="910" mass="100353">MTASAVRRNLILLAGALALAPLARAELSVADLRCDSSVNPLGIDEARPKLSWQLTGTARGERQIAWQVLVATSPTLLAQDRGDLWDSGRVASDATTDIRYAGTPLATSQQVFWKARSWDQDGQPSAWSAPASWTMGYLSVRDWKGCWITSSGASETLLLRHDFMVKPGLRRALVEVCGLGQYELTLNGAKAGDALLSPGWTEYNKTTLYNTLDVTSLLHAGDNAVGLFLGNGMYNVVKRDKARFTKFTGSFGPLRAILNLRLEYADGHVETVATDTAWKTHPGPVTFCSIYGGEDEDARLIQAGWDKPGFDDSSWEAAVCQSLPGKTLRGHSVSDQPVRAIEVRKPIAVKVFPDGTAVYDLGQNASYMPRIRVSGPAGSSVRLIPAEVTNPDGTINRSTMGGISRGSAWWQYTKATDGEETWMPRFFYSGARYLEAIFIPAKPGGALPKLDSLDGVIVHSSAAPVGTFAASNPLLGRILTLVRWAQSSNMMSILTDCPHRERLGWLEQDHLNGPSLRYDFNMDRIFGKVMNDMADSQTPDGLIPTTAPEYAHFKGTFRAAAEWGSTFIIVPWQQYAFTGDDSLIRDYYPQMARYFAYLESRAKNDILSEGLGDWYDLGPRKPGFAQLTPPAVTSTAYFYHDACLMEAAARLLGREADVRLYAAKAEQIRAAFNKAYYHADTGSYATNSQASNAMALVFGLPSKADRPRVLAALVNDLMSRGCTLTAGDIGYRYLLLALAEGGRSDLIYRMIDQDRTPGYAYILKKGDTSMTESWNANLSSSHDHFMLGQIVEWFYGWLVGIRPTDSAPGFKRILVDPQPVGDLTWAEAKYNSIRGPIHVRWDHRDRQFRLRVDIPADTTAEVWLPSRDTASDLESGRPAAKSDGVTFLRREGDRDLYSIESGHYDFTSSW</sequence>
<dbReference type="Gene3D" id="2.60.40.10">
    <property type="entry name" value="Immunoglobulins"/>
    <property type="match status" value="1"/>
</dbReference>
<dbReference type="InterPro" id="IPR013783">
    <property type="entry name" value="Ig-like_fold"/>
</dbReference>
<dbReference type="Pfam" id="PF08531">
    <property type="entry name" value="Bac_rhamnosid_N"/>
    <property type="match status" value="1"/>
</dbReference>
<dbReference type="EC" id="3.2.1.40" evidence="2"/>